<evidence type="ECO:0000256" key="3">
    <source>
        <dbReference type="ARBA" id="ARBA00023163"/>
    </source>
</evidence>
<dbReference type="InterPro" id="IPR001789">
    <property type="entry name" value="Sig_transdc_resp-reg_receiver"/>
</dbReference>
<protein>
    <submittedName>
        <fullName evidence="6">Response regulator receiver (CheY-like protein)</fullName>
    </submittedName>
</protein>
<evidence type="ECO:0000313" key="7">
    <source>
        <dbReference type="Proteomes" id="UP000009081"/>
    </source>
</evidence>
<evidence type="ECO:0000256" key="1">
    <source>
        <dbReference type="ARBA" id="ARBA00022553"/>
    </source>
</evidence>
<organism evidence="6 7">
    <name type="scientific">Methylorubrum extorquens (strain ATCC 14718 / DSM 1338 / JCM 2805 / NCIMB 9133 / AM1)</name>
    <name type="common">Methylobacterium extorquens</name>
    <dbReference type="NCBI Taxonomy" id="272630"/>
    <lineage>
        <taxon>Bacteria</taxon>
        <taxon>Pseudomonadati</taxon>
        <taxon>Pseudomonadota</taxon>
        <taxon>Alphaproteobacteria</taxon>
        <taxon>Hyphomicrobiales</taxon>
        <taxon>Methylobacteriaceae</taxon>
        <taxon>Methylorubrum</taxon>
    </lineage>
</organism>
<dbReference type="GO" id="GO:0000160">
    <property type="term" value="P:phosphorelay signal transduction system"/>
    <property type="evidence" value="ECO:0007669"/>
    <property type="project" value="InterPro"/>
</dbReference>
<sequence>MSVLRPATEPLRATRTLLVDDDRSCVVLMMRILEILGQREIDVASDGQAAYAMMRTKEYGLVVSDLHMKPWSGLDLLRRVRANELLRKTPFVLTTMDTEIANVGDARDCGADAYILKPYTPAMLREKIEPLLRRQEVQRRLPKTEEVIAPVKGPPPTPFKRFFKFAVA</sequence>
<gene>
    <name evidence="6" type="ordered locus">MexAM1_META2p0023</name>
</gene>
<dbReference type="HOGENOM" id="CLU_000445_69_12_5"/>
<evidence type="ECO:0000256" key="2">
    <source>
        <dbReference type="ARBA" id="ARBA00023015"/>
    </source>
</evidence>
<keyword evidence="7" id="KW-1185">Reference proteome</keyword>
<dbReference type="RefSeq" id="WP_004447150.1">
    <property type="nucleotide sequence ID" value="NC_012811.1"/>
</dbReference>
<dbReference type="PANTHER" id="PTHR44591">
    <property type="entry name" value="STRESS RESPONSE REGULATOR PROTEIN 1"/>
    <property type="match status" value="1"/>
</dbReference>
<feature type="domain" description="Response regulatory" evidence="5">
    <location>
        <begin position="15"/>
        <end position="132"/>
    </location>
</feature>
<evidence type="ECO:0000259" key="5">
    <source>
        <dbReference type="PROSITE" id="PS50110"/>
    </source>
</evidence>
<accession>C5B3C9</accession>
<dbReference type="PANTHER" id="PTHR44591:SF3">
    <property type="entry name" value="RESPONSE REGULATORY DOMAIN-CONTAINING PROTEIN"/>
    <property type="match status" value="1"/>
</dbReference>
<dbReference type="OrthoDB" id="9800897at2"/>
<keyword evidence="3" id="KW-0804">Transcription</keyword>
<dbReference type="Proteomes" id="UP000009081">
    <property type="component" value="Plasmid megaplasmid"/>
</dbReference>
<name>C5B3C9_METEA</name>
<dbReference type="InterPro" id="IPR050595">
    <property type="entry name" value="Bact_response_regulator"/>
</dbReference>
<dbReference type="SUPFAM" id="SSF52172">
    <property type="entry name" value="CheY-like"/>
    <property type="match status" value="1"/>
</dbReference>
<dbReference type="Pfam" id="PF00072">
    <property type="entry name" value="Response_reg"/>
    <property type="match status" value="1"/>
</dbReference>
<dbReference type="PROSITE" id="PS50110">
    <property type="entry name" value="RESPONSE_REGULATORY"/>
    <property type="match status" value="1"/>
</dbReference>
<keyword evidence="6" id="KW-0614">Plasmid</keyword>
<dbReference type="InterPro" id="IPR011006">
    <property type="entry name" value="CheY-like_superfamily"/>
</dbReference>
<geneLocation type="plasmid" evidence="6 7">
    <name>megaplasmid</name>
</geneLocation>
<feature type="modified residue" description="4-aspartylphosphate" evidence="4">
    <location>
        <position position="65"/>
    </location>
</feature>
<dbReference type="EMBL" id="CP001511">
    <property type="protein sequence ID" value="ACS42961.1"/>
    <property type="molecule type" value="Genomic_DNA"/>
</dbReference>
<proteinExistence type="predicted"/>
<keyword evidence="2" id="KW-0805">Transcription regulation</keyword>
<dbReference type="KEGG" id="mea:Mex_2p0023"/>
<reference evidence="6 7" key="1">
    <citation type="journal article" date="2009" name="PLoS ONE">
        <title>Methylobacterium genome sequences: a reference blueprint to investigate microbial metabolism of C1 compounds from natural and industrial sources.</title>
        <authorList>
            <person name="Vuilleumier S."/>
            <person name="Chistoserdova L."/>
            <person name="Lee M.-C."/>
            <person name="Bringel F."/>
            <person name="Lajus A."/>
            <person name="Zhou Y."/>
            <person name="Gourion B."/>
            <person name="Barbe V."/>
            <person name="Chang J."/>
            <person name="Cruveiller S."/>
            <person name="Dossat C."/>
            <person name="Gillett W."/>
            <person name="Gruffaz C."/>
            <person name="Haugen E."/>
            <person name="Hourcade E."/>
            <person name="Levy R."/>
            <person name="Mangenot S."/>
            <person name="Muller E."/>
            <person name="Nadalig T."/>
            <person name="Pagni M."/>
            <person name="Penny C."/>
            <person name="Peyraud R."/>
            <person name="Robinson D.G."/>
            <person name="Roche D."/>
            <person name="Rouy Z."/>
            <person name="Saenampechek C."/>
            <person name="Salvignol G."/>
            <person name="Vallenet D."/>
            <person name="Wu Z."/>
            <person name="Marx C.J."/>
            <person name="Vorholt J.A."/>
            <person name="Olson M.V."/>
            <person name="Kaul R."/>
            <person name="Weissenbach J."/>
            <person name="Medigue C."/>
            <person name="Lidstrom M.E."/>
        </authorList>
    </citation>
    <scope>NUCLEOTIDE SEQUENCE [LARGE SCALE GENOMIC DNA]</scope>
    <source>
        <strain evidence="7">ATCC 14718 / DSM 1338 / JCM 2805 / NCIMB 9133 / AM1</strain>
    </source>
</reference>
<dbReference type="Gene3D" id="3.40.50.2300">
    <property type="match status" value="1"/>
</dbReference>
<keyword evidence="1 4" id="KW-0597">Phosphoprotein</keyword>
<evidence type="ECO:0000313" key="6">
    <source>
        <dbReference type="EMBL" id="ACS42961.1"/>
    </source>
</evidence>
<dbReference type="SMART" id="SM00448">
    <property type="entry name" value="REC"/>
    <property type="match status" value="1"/>
</dbReference>
<evidence type="ECO:0000256" key="4">
    <source>
        <dbReference type="PROSITE-ProRule" id="PRU00169"/>
    </source>
</evidence>
<dbReference type="AlphaFoldDB" id="C5B3C9"/>